<evidence type="ECO:0000313" key="4">
    <source>
        <dbReference type="Proteomes" id="UP000215616"/>
    </source>
</evidence>
<name>A0A258D4G0_CAUVI</name>
<evidence type="ECO:0000313" key="3">
    <source>
        <dbReference type="EMBL" id="OYX02506.1"/>
    </source>
</evidence>
<evidence type="ECO:0000259" key="1">
    <source>
        <dbReference type="Pfam" id="PF10074"/>
    </source>
</evidence>
<dbReference type="AlphaFoldDB" id="A0A258D4G0"/>
<dbReference type="InterPro" id="IPR018754">
    <property type="entry name" value="RovC-like_DNA-bd"/>
</dbReference>
<dbReference type="EMBL" id="NCDQ01000184">
    <property type="protein sequence ID" value="OYX02506.1"/>
    <property type="molecule type" value="Genomic_DNA"/>
</dbReference>
<dbReference type="Pfam" id="PF10074">
    <property type="entry name" value="RovC_DNA-bd"/>
    <property type="match status" value="1"/>
</dbReference>
<evidence type="ECO:0008006" key="5">
    <source>
        <dbReference type="Google" id="ProtNLM"/>
    </source>
</evidence>
<feature type="domain" description="Transcriptional regulator-like" evidence="2">
    <location>
        <begin position="28"/>
        <end position="68"/>
    </location>
</feature>
<organism evidence="3 4">
    <name type="scientific">Caulobacter vibrioides</name>
    <name type="common">Caulobacter crescentus</name>
    <dbReference type="NCBI Taxonomy" id="155892"/>
    <lineage>
        <taxon>Bacteria</taxon>
        <taxon>Pseudomonadati</taxon>
        <taxon>Pseudomonadota</taxon>
        <taxon>Alphaproteobacteria</taxon>
        <taxon>Caulobacterales</taxon>
        <taxon>Caulobacteraceae</taxon>
        <taxon>Caulobacter</taxon>
    </lineage>
</organism>
<comment type="caution">
    <text evidence="3">The sequence shown here is derived from an EMBL/GenBank/DDBJ whole genome shotgun (WGS) entry which is preliminary data.</text>
</comment>
<evidence type="ECO:0000259" key="2">
    <source>
        <dbReference type="Pfam" id="PF20109"/>
    </source>
</evidence>
<dbReference type="Pfam" id="PF20109">
    <property type="entry name" value="Trans_reg_dom"/>
    <property type="match status" value="1"/>
</dbReference>
<reference evidence="3 4" key="1">
    <citation type="submission" date="2017-03" db="EMBL/GenBank/DDBJ databases">
        <title>Lifting the veil on microbial sulfur biogeochemistry in mining wastewaters.</title>
        <authorList>
            <person name="Kantor R.S."/>
            <person name="Colenbrander Nelson T."/>
            <person name="Marshall S."/>
            <person name="Bennett D."/>
            <person name="Apte S."/>
            <person name="Camacho D."/>
            <person name="Thomas B.C."/>
            <person name="Warren L.A."/>
            <person name="Banfield J.F."/>
        </authorList>
    </citation>
    <scope>NUCLEOTIDE SEQUENCE [LARGE SCALE GENOMIC DNA]</scope>
    <source>
        <strain evidence="3">32-67-7</strain>
    </source>
</reference>
<sequence length="252" mass="27458">MAVPVVSSGVGRPPGRSRGGGAGHWFSAPFLAWEFLRRNPDYRSAYALWRRERREPLAPIDRRWGLRFAADPALGAREAQVFWLPEAAPGVVLPLEPRAPDFSGGAPYSLPSGHRVQADEGLHLRTDWGLQVLVQGRGSADGPLIVALTYDEHLRLRVRAVDALDRLSTGRPPPKSHLTGAQLSRLHRCLAALDGALNGHSYRAIAEHVFGPRALDGEAWKTAAVRASTIRLVHAGRALMNGGYFKLLRGGL</sequence>
<feature type="domain" description="T6SS Transcription factor RovC-like DNA binding" evidence="1">
    <location>
        <begin position="149"/>
        <end position="249"/>
    </location>
</feature>
<dbReference type="Proteomes" id="UP000215616">
    <property type="component" value="Unassembled WGS sequence"/>
</dbReference>
<dbReference type="InterPro" id="IPR045465">
    <property type="entry name" value="Trans_reg_dom"/>
</dbReference>
<proteinExistence type="predicted"/>
<gene>
    <name evidence="3" type="ORF">B7Z12_11970</name>
</gene>
<protein>
    <recommendedName>
        <fullName evidence="5">DUF2285 domain-containing protein</fullName>
    </recommendedName>
</protein>
<accession>A0A258D4G0</accession>